<sequence length="316" mass="34061">MTRIAVIGCGVVGSSWALVFSRAGFDVAVWDAAPAAVQHTLAFVRESIGSLAKQGLGGSESADTVCARLHPCATLEEALTDADYVQESAPERVQIKRELYQRLDTLAAPDVVLASSTSGLPASSFTDHLATRARCLVVHPINPPHLIPLVELVPAPWTDPAVLERAAKLMEQVGQAPIRLSREVNGFVVNRLQSALLGEAFRLVEDGVLSVADVDKAVADGLGLRWFFMGPFETIDLNAQQGVAEYCRNLGPMYYGLAKEQADPREWGPQLVTAIEQQRRAVTPADALPARRAWRDRCLAAFVAAKRSVLGKEGSV</sequence>
<dbReference type="InterPro" id="IPR008927">
    <property type="entry name" value="6-PGluconate_DH-like_C_sf"/>
</dbReference>
<gene>
    <name evidence="12" type="ORF">KZJ38_35540</name>
</gene>
<evidence type="ECO:0000259" key="11">
    <source>
        <dbReference type="Pfam" id="PF02737"/>
    </source>
</evidence>
<keyword evidence="7" id="KW-0520">NAD</keyword>
<feature type="domain" description="3-hydroxyacyl-CoA dehydrogenase C-terminal" evidence="10">
    <location>
        <begin position="186"/>
        <end position="274"/>
    </location>
</feature>
<dbReference type="PANTHER" id="PTHR48075:SF1">
    <property type="entry name" value="LAMBDA-CRYSTALLIN HOMOLOG"/>
    <property type="match status" value="1"/>
</dbReference>
<dbReference type="Gene3D" id="3.40.50.720">
    <property type="entry name" value="NAD(P)-binding Rossmann-like Domain"/>
    <property type="match status" value="1"/>
</dbReference>
<dbReference type="InterPro" id="IPR006180">
    <property type="entry name" value="3-OHacyl-CoA_DH_CS"/>
</dbReference>
<dbReference type="SUPFAM" id="SSF51735">
    <property type="entry name" value="NAD(P)-binding Rossmann-fold domains"/>
    <property type="match status" value="1"/>
</dbReference>
<evidence type="ECO:0000256" key="9">
    <source>
        <dbReference type="ARBA" id="ARBA00042709"/>
    </source>
</evidence>
<evidence type="ECO:0000256" key="6">
    <source>
        <dbReference type="ARBA" id="ARBA00023002"/>
    </source>
</evidence>
<comment type="subunit">
    <text evidence="3">Homodimer.</text>
</comment>
<dbReference type="InterPro" id="IPR036291">
    <property type="entry name" value="NAD(P)-bd_dom_sf"/>
</dbReference>
<evidence type="ECO:0000256" key="3">
    <source>
        <dbReference type="ARBA" id="ARBA00011738"/>
    </source>
</evidence>
<evidence type="ECO:0000256" key="8">
    <source>
        <dbReference type="ARBA" id="ARBA00038962"/>
    </source>
</evidence>
<dbReference type="PIRSF" id="PIRSF000105">
    <property type="entry name" value="HCDH"/>
    <property type="match status" value="1"/>
</dbReference>
<evidence type="ECO:0000313" key="12">
    <source>
        <dbReference type="EMBL" id="QYD72254.1"/>
    </source>
</evidence>
<dbReference type="InterPro" id="IPR006176">
    <property type="entry name" value="3-OHacyl-CoA_DH_NAD-bd"/>
</dbReference>
<dbReference type="EC" id="1.1.1.45" evidence="8"/>
<evidence type="ECO:0000259" key="10">
    <source>
        <dbReference type="Pfam" id="PF00725"/>
    </source>
</evidence>
<keyword evidence="5" id="KW-0597">Phosphoprotein</keyword>
<dbReference type="SUPFAM" id="SSF48179">
    <property type="entry name" value="6-phosphogluconate dehydrogenase C-terminal domain-like"/>
    <property type="match status" value="1"/>
</dbReference>
<dbReference type="Pfam" id="PF00725">
    <property type="entry name" value="3HCDH"/>
    <property type="match status" value="1"/>
</dbReference>
<organism evidence="12 13">
    <name type="scientific">Paraburkholderia edwinii</name>
    <dbReference type="NCBI Taxonomy" id="2861782"/>
    <lineage>
        <taxon>Bacteria</taxon>
        <taxon>Pseudomonadati</taxon>
        <taxon>Pseudomonadota</taxon>
        <taxon>Betaproteobacteria</taxon>
        <taxon>Burkholderiales</taxon>
        <taxon>Burkholderiaceae</taxon>
        <taxon>Paraburkholderia</taxon>
    </lineage>
</organism>
<keyword evidence="6 12" id="KW-0560">Oxidoreductase</keyword>
<dbReference type="Gene3D" id="1.10.1040.10">
    <property type="entry name" value="N-(1-d-carboxylethyl)-l-norvaline Dehydrogenase, domain 2"/>
    <property type="match status" value="1"/>
</dbReference>
<dbReference type="PANTHER" id="PTHR48075">
    <property type="entry name" value="3-HYDROXYACYL-COA DEHYDROGENASE FAMILY PROTEIN"/>
    <property type="match status" value="1"/>
</dbReference>
<evidence type="ECO:0000256" key="7">
    <source>
        <dbReference type="ARBA" id="ARBA00023027"/>
    </source>
</evidence>
<feature type="domain" description="3-hydroxyacyl-CoA dehydrogenase NAD binding" evidence="11">
    <location>
        <begin position="4"/>
        <end position="182"/>
    </location>
</feature>
<proteinExistence type="inferred from homology"/>
<reference evidence="12 13" key="1">
    <citation type="submission" date="2021-07" db="EMBL/GenBank/DDBJ databases">
        <title>Paraburkholderia edwinii protects Aspergillus sp. from phenazines by acting as a toxin sponge.</title>
        <authorList>
            <person name="Dahlstrom K.M."/>
            <person name="Newman D.K."/>
        </authorList>
    </citation>
    <scope>NUCLEOTIDE SEQUENCE [LARGE SCALE GENOMIC DNA]</scope>
    <source>
        <strain evidence="12 13">Pe01</strain>
    </source>
</reference>
<evidence type="ECO:0000313" key="13">
    <source>
        <dbReference type="Proteomes" id="UP000826462"/>
    </source>
</evidence>
<keyword evidence="4" id="KW-0963">Cytoplasm</keyword>
<dbReference type="NCBIfam" id="NF004783">
    <property type="entry name" value="PRK06129.1"/>
    <property type="match status" value="1"/>
</dbReference>
<evidence type="ECO:0000256" key="1">
    <source>
        <dbReference type="ARBA" id="ARBA00004496"/>
    </source>
</evidence>
<dbReference type="EMBL" id="CP080096">
    <property type="protein sequence ID" value="QYD72254.1"/>
    <property type="molecule type" value="Genomic_DNA"/>
</dbReference>
<comment type="similarity">
    <text evidence="2">Belongs to the 3-hydroxyacyl-CoA dehydrogenase family.</text>
</comment>
<evidence type="ECO:0000256" key="4">
    <source>
        <dbReference type="ARBA" id="ARBA00022490"/>
    </source>
</evidence>
<evidence type="ECO:0000256" key="5">
    <source>
        <dbReference type="ARBA" id="ARBA00022553"/>
    </source>
</evidence>
<dbReference type="GO" id="GO:0003857">
    <property type="term" value="F:(3S)-3-hydroxyacyl-CoA dehydrogenase (NAD+) activity"/>
    <property type="evidence" value="ECO:0007669"/>
    <property type="project" value="UniProtKB-EC"/>
</dbReference>
<dbReference type="Proteomes" id="UP000826462">
    <property type="component" value="Chromosome 2"/>
</dbReference>
<protein>
    <recommendedName>
        <fullName evidence="9">L-gulonate 3-dehydrogenase</fullName>
        <ecNumber evidence="8">1.1.1.45</ecNumber>
    </recommendedName>
    <alternativeName>
        <fullName evidence="9">L-gulonate 3-dehydrogenase</fullName>
    </alternativeName>
</protein>
<keyword evidence="13" id="KW-1185">Reference proteome</keyword>
<evidence type="ECO:0000256" key="2">
    <source>
        <dbReference type="ARBA" id="ARBA00009463"/>
    </source>
</evidence>
<dbReference type="InterPro" id="IPR006108">
    <property type="entry name" value="3HC_DH_C"/>
</dbReference>
<dbReference type="RefSeq" id="WP_219801682.1">
    <property type="nucleotide sequence ID" value="NZ_CP080096.1"/>
</dbReference>
<accession>A0ABX8UTB2</accession>
<comment type="subcellular location">
    <subcellularLocation>
        <location evidence="1">Cytoplasm</location>
    </subcellularLocation>
</comment>
<dbReference type="InterPro" id="IPR022694">
    <property type="entry name" value="3-OHacyl-CoA_DH"/>
</dbReference>
<name>A0ABX8UTB2_9BURK</name>
<dbReference type="PROSITE" id="PS00067">
    <property type="entry name" value="3HCDH"/>
    <property type="match status" value="1"/>
</dbReference>
<dbReference type="InterPro" id="IPR013328">
    <property type="entry name" value="6PGD_dom2"/>
</dbReference>
<dbReference type="Pfam" id="PF02737">
    <property type="entry name" value="3HCDH_N"/>
    <property type="match status" value="1"/>
</dbReference>